<feature type="transmembrane region" description="Helical" evidence="1">
    <location>
        <begin position="205"/>
        <end position="228"/>
    </location>
</feature>
<dbReference type="Proteomes" id="UP000216300">
    <property type="component" value="Unassembled WGS sequence"/>
</dbReference>
<dbReference type="EMBL" id="NMVJ01000006">
    <property type="protein sequence ID" value="OYN91207.1"/>
    <property type="molecule type" value="Genomic_DNA"/>
</dbReference>
<keyword evidence="1" id="KW-0812">Transmembrane</keyword>
<dbReference type="AlphaFoldDB" id="A0A255EI64"/>
<organism evidence="2 3">
    <name type="scientific">Parenemella sanctibonifatiensis</name>
    <dbReference type="NCBI Taxonomy" id="2016505"/>
    <lineage>
        <taxon>Bacteria</taxon>
        <taxon>Bacillati</taxon>
        <taxon>Actinomycetota</taxon>
        <taxon>Actinomycetes</taxon>
        <taxon>Propionibacteriales</taxon>
        <taxon>Propionibacteriaceae</taxon>
        <taxon>Parenemella</taxon>
    </lineage>
</organism>
<accession>A0A255EI64</accession>
<evidence type="ECO:0000256" key="1">
    <source>
        <dbReference type="SAM" id="Phobius"/>
    </source>
</evidence>
<feature type="transmembrane region" description="Helical" evidence="1">
    <location>
        <begin position="240"/>
        <end position="259"/>
    </location>
</feature>
<name>A0A255EI64_9ACTN</name>
<comment type="caution">
    <text evidence="2">The sequence shown here is derived from an EMBL/GenBank/DDBJ whole genome shotgun (WGS) entry which is preliminary data.</text>
</comment>
<reference evidence="2 3" key="1">
    <citation type="submission" date="2017-07" db="EMBL/GenBank/DDBJ databases">
        <title>Draft whole genome sequences of clinical Proprionibacteriaceae strains.</title>
        <authorList>
            <person name="Bernier A.-M."/>
            <person name="Bernard K."/>
            <person name="Domingo M.-C."/>
        </authorList>
    </citation>
    <scope>NUCLEOTIDE SEQUENCE [LARGE SCALE GENOMIC DNA]</scope>
    <source>
        <strain evidence="2 3">NML 150081</strain>
    </source>
</reference>
<sequence length="294" mass="31268">MTENDSGEDATREAELIVAALSDDQVRRYVGSLDRPAAEAKVARERAEAGSVRPADVRLTPPLLAECDEAEQVAAQTLGRGWAIWRDVSGTTLVVAGAVFLGGGVLALLVGLVSGSLSYGFSMVRGWVWRFDGVGAVTGILIALSALGLVGAMVMAMIIGFTDAARARRLRPALLDWAVERPGQLGRGLPGLRGSGSEGEMGRRILWAVGILGAIVAAFMVPVSAIAFLTSLLPPWDGEWMLTAAALLAGSLLLAYGIYRLAQHLLGRDTGEEEAFAWRWWKVPAGTTRQRSEE</sequence>
<keyword evidence="1" id="KW-1133">Transmembrane helix</keyword>
<feature type="transmembrane region" description="Helical" evidence="1">
    <location>
        <begin position="134"/>
        <end position="161"/>
    </location>
</feature>
<keyword evidence="1" id="KW-0472">Membrane</keyword>
<protein>
    <submittedName>
        <fullName evidence="2">Uncharacterized protein</fullName>
    </submittedName>
</protein>
<evidence type="ECO:0000313" key="2">
    <source>
        <dbReference type="EMBL" id="OYN91207.1"/>
    </source>
</evidence>
<evidence type="ECO:0000313" key="3">
    <source>
        <dbReference type="Proteomes" id="UP000216300"/>
    </source>
</evidence>
<gene>
    <name evidence="2" type="ORF">CGZ91_07065</name>
</gene>
<feature type="transmembrane region" description="Helical" evidence="1">
    <location>
        <begin position="93"/>
        <end position="114"/>
    </location>
</feature>
<proteinExistence type="predicted"/>
<keyword evidence="3" id="KW-1185">Reference proteome</keyword>
<dbReference type="RefSeq" id="WP_094453734.1">
    <property type="nucleotide sequence ID" value="NZ_NMVJ01000006.1"/>
</dbReference>